<reference evidence="4 5" key="1">
    <citation type="submission" date="2016-11" db="EMBL/GenBank/DDBJ databases">
        <title>Draft Genome Sequences of Nine Cyanobacterial Strains from Diverse Habitats.</title>
        <authorList>
            <person name="Zhu T."/>
            <person name="Hou S."/>
            <person name="Lu X."/>
            <person name="Hess W.R."/>
        </authorList>
    </citation>
    <scope>NUCLEOTIDE SEQUENCE [LARGE SCALE GENOMIC DNA]</scope>
    <source>
        <strain evidence="4 5">NIES-30</strain>
    </source>
</reference>
<dbReference type="PANTHER" id="PTHR11079">
    <property type="entry name" value="CYTOSINE DEAMINASE FAMILY MEMBER"/>
    <property type="match status" value="1"/>
</dbReference>
<keyword evidence="2" id="KW-0862">Zinc</keyword>
<dbReference type="Pfam" id="PF00383">
    <property type="entry name" value="dCMP_cyt_deam_1"/>
    <property type="match status" value="1"/>
</dbReference>
<evidence type="ECO:0000256" key="1">
    <source>
        <dbReference type="ARBA" id="ARBA00022723"/>
    </source>
</evidence>
<dbReference type="GO" id="GO:0008270">
    <property type="term" value="F:zinc ion binding"/>
    <property type="evidence" value="ECO:0007669"/>
    <property type="project" value="InterPro"/>
</dbReference>
<dbReference type="CDD" id="cd01285">
    <property type="entry name" value="nucleoside_deaminase"/>
    <property type="match status" value="1"/>
</dbReference>
<keyword evidence="5" id="KW-1185">Reference proteome</keyword>
<dbReference type="PROSITE" id="PS51747">
    <property type="entry name" value="CYT_DCMP_DEAMINASES_2"/>
    <property type="match status" value="1"/>
</dbReference>
<dbReference type="PROSITE" id="PS00903">
    <property type="entry name" value="CYT_DCMP_DEAMINASES_1"/>
    <property type="match status" value="1"/>
</dbReference>
<evidence type="ECO:0000259" key="3">
    <source>
        <dbReference type="PROSITE" id="PS51747"/>
    </source>
</evidence>
<comment type="caution">
    <text evidence="4">The sequence shown here is derived from an EMBL/GenBank/DDBJ whole genome shotgun (WGS) entry which is preliminary data.</text>
</comment>
<dbReference type="PANTHER" id="PTHR11079:SF179">
    <property type="entry name" value="TRNA(ADENINE(34)) DEAMINASE, CHLOROPLASTIC"/>
    <property type="match status" value="1"/>
</dbReference>
<name>A0A1U7J759_9CYAN</name>
<feature type="domain" description="CMP/dCMP-type deaminase" evidence="3">
    <location>
        <begin position="9"/>
        <end position="123"/>
    </location>
</feature>
<dbReference type="Proteomes" id="UP000185557">
    <property type="component" value="Unassembled WGS sequence"/>
</dbReference>
<dbReference type="STRING" id="549789.NIES30_08755"/>
<protein>
    <recommendedName>
        <fullName evidence="3">CMP/dCMP-type deaminase domain-containing protein</fullName>
    </recommendedName>
</protein>
<organism evidence="4 5">
    <name type="scientific">Phormidium tenue NIES-30</name>
    <dbReference type="NCBI Taxonomy" id="549789"/>
    <lineage>
        <taxon>Bacteria</taxon>
        <taxon>Bacillati</taxon>
        <taxon>Cyanobacteriota</taxon>
        <taxon>Cyanophyceae</taxon>
        <taxon>Oscillatoriophycideae</taxon>
        <taxon>Oscillatoriales</taxon>
        <taxon>Oscillatoriaceae</taxon>
        <taxon>Phormidium</taxon>
    </lineage>
</organism>
<dbReference type="FunFam" id="3.40.140.10:FF:000051">
    <property type="entry name" value="Nucleoside deaminase"/>
    <property type="match status" value="1"/>
</dbReference>
<evidence type="ECO:0000313" key="4">
    <source>
        <dbReference type="EMBL" id="OKH48800.1"/>
    </source>
</evidence>
<dbReference type="InterPro" id="IPR016193">
    <property type="entry name" value="Cytidine_deaminase-like"/>
</dbReference>
<gene>
    <name evidence="4" type="ORF">NIES30_08755</name>
</gene>
<evidence type="ECO:0000256" key="2">
    <source>
        <dbReference type="ARBA" id="ARBA00022833"/>
    </source>
</evidence>
<dbReference type="AlphaFoldDB" id="A0A1U7J759"/>
<keyword evidence="1" id="KW-0479">Metal-binding</keyword>
<accession>A0A1U7J759</accession>
<dbReference type="Gene3D" id="3.40.140.10">
    <property type="entry name" value="Cytidine Deaminase, domain 2"/>
    <property type="match status" value="1"/>
</dbReference>
<dbReference type="EMBL" id="MRCG01000005">
    <property type="protein sequence ID" value="OKH48800.1"/>
    <property type="molecule type" value="Genomic_DNA"/>
</dbReference>
<sequence length="160" mass="17521">MWRMSDVSEQDLGHVRRAIALSHSAREAGNRPFGAVLADASGQVLAEAENNQITERDCTGHAETVLLRQMDKNLSPDTLKDCTLYASTEPCPMCAGAIFWSGVGRLVYALSSDRLYSIQGESPFQLPLASREVLKHGKRPVKVVGPVLEDEALKAFEGFF</sequence>
<dbReference type="InterPro" id="IPR002125">
    <property type="entry name" value="CMP_dCMP_dom"/>
</dbReference>
<dbReference type="InterPro" id="IPR016192">
    <property type="entry name" value="APOBEC/CMP_deaminase_Zn-bd"/>
</dbReference>
<proteinExistence type="predicted"/>
<evidence type="ECO:0000313" key="5">
    <source>
        <dbReference type="Proteomes" id="UP000185557"/>
    </source>
</evidence>
<dbReference type="SUPFAM" id="SSF53927">
    <property type="entry name" value="Cytidine deaminase-like"/>
    <property type="match status" value="1"/>
</dbReference>
<dbReference type="GO" id="GO:0016787">
    <property type="term" value="F:hydrolase activity"/>
    <property type="evidence" value="ECO:0007669"/>
    <property type="project" value="InterPro"/>
</dbReference>